<dbReference type="KEGG" id="psul:AU252_20550"/>
<proteinExistence type="predicted"/>
<dbReference type="EMBL" id="CP013747">
    <property type="protein sequence ID" value="ALV43255.1"/>
    <property type="molecule type" value="Genomic_DNA"/>
</dbReference>
<dbReference type="Proteomes" id="UP000065151">
    <property type="component" value="Chromosome"/>
</dbReference>
<sequence>MLPPRCCSTRGERLYAWARIRINGPAETGEHWLLARRSLKDPTDLAYFICHTPENVTLIELARVAGARWAIEETFQTSKGETGLDHYQVRQYTGWYRHITLSMFAHAFLSVIRSKKGAQIQAPSTW</sequence>
<dbReference type="AlphaFoldDB" id="A0A0U3FW30"/>
<protein>
    <recommendedName>
        <fullName evidence="3">Transposase IS4-like domain-containing protein</fullName>
    </recommendedName>
</protein>
<dbReference type="SUPFAM" id="SSF53098">
    <property type="entry name" value="Ribonuclease H-like"/>
    <property type="match status" value="1"/>
</dbReference>
<name>A0A0U3FW30_9MICC</name>
<evidence type="ECO:0000313" key="2">
    <source>
        <dbReference type="Proteomes" id="UP000065151"/>
    </source>
</evidence>
<gene>
    <name evidence="1" type="ORF">AU252_20550</name>
</gene>
<dbReference type="InterPro" id="IPR039365">
    <property type="entry name" value="IS701-like"/>
</dbReference>
<accession>A0A0U3FW30</accession>
<reference evidence="1 2" key="1">
    <citation type="submission" date="2015-12" db="EMBL/GenBank/DDBJ databases">
        <authorList>
            <person name="Shamseldin A."/>
            <person name="Moawad H."/>
            <person name="Abd El-Rahim W.M."/>
            <person name="Sadowsky M.J."/>
        </authorList>
    </citation>
    <scope>NUCLEOTIDE SEQUENCE [LARGE SCALE GENOMIC DNA]</scope>
    <source>
        <strain evidence="1 2">Ar51</strain>
    </source>
</reference>
<dbReference type="STRING" id="121292.AU252_20550"/>
<organism evidence="1">
    <name type="scientific">Pseudarthrobacter sulfonivorans</name>
    <dbReference type="NCBI Taxonomy" id="121292"/>
    <lineage>
        <taxon>Bacteria</taxon>
        <taxon>Bacillati</taxon>
        <taxon>Actinomycetota</taxon>
        <taxon>Actinomycetes</taxon>
        <taxon>Micrococcales</taxon>
        <taxon>Micrococcaceae</taxon>
        <taxon>Pseudarthrobacter</taxon>
    </lineage>
</organism>
<dbReference type="PANTHER" id="PTHR33627">
    <property type="entry name" value="TRANSPOSASE"/>
    <property type="match status" value="1"/>
</dbReference>
<evidence type="ECO:0008006" key="3">
    <source>
        <dbReference type="Google" id="ProtNLM"/>
    </source>
</evidence>
<dbReference type="InterPro" id="IPR012337">
    <property type="entry name" value="RNaseH-like_sf"/>
</dbReference>
<evidence type="ECO:0000313" key="1">
    <source>
        <dbReference type="EMBL" id="ALV43255.1"/>
    </source>
</evidence>
<dbReference type="PANTHER" id="PTHR33627:SF1">
    <property type="entry name" value="TRANSPOSASE"/>
    <property type="match status" value="1"/>
</dbReference>